<keyword evidence="8" id="KW-0560">Oxidoreductase</keyword>
<dbReference type="EMBL" id="PNBA02000995">
    <property type="protein sequence ID" value="KAG6382612.1"/>
    <property type="molecule type" value="Genomic_DNA"/>
</dbReference>
<dbReference type="OrthoDB" id="2789670at2759"/>
<evidence type="ECO:0000256" key="1">
    <source>
        <dbReference type="ARBA" id="ARBA00001971"/>
    </source>
</evidence>
<evidence type="ECO:0000256" key="2">
    <source>
        <dbReference type="ARBA" id="ARBA00004370"/>
    </source>
</evidence>
<dbReference type="GO" id="GO:0020037">
    <property type="term" value="F:heme binding"/>
    <property type="evidence" value="ECO:0007669"/>
    <property type="project" value="InterPro"/>
</dbReference>
<evidence type="ECO:0000313" key="13">
    <source>
        <dbReference type="Proteomes" id="UP000298416"/>
    </source>
</evidence>
<evidence type="ECO:0000256" key="4">
    <source>
        <dbReference type="ARBA" id="ARBA00022617"/>
    </source>
</evidence>
<protein>
    <submittedName>
        <fullName evidence="12">Uncharacterized protein</fullName>
    </submittedName>
</protein>
<dbReference type="Pfam" id="PF00067">
    <property type="entry name" value="p450"/>
    <property type="match status" value="1"/>
</dbReference>
<evidence type="ECO:0000256" key="6">
    <source>
        <dbReference type="ARBA" id="ARBA00022723"/>
    </source>
</evidence>
<keyword evidence="5" id="KW-0812">Transmembrane</keyword>
<keyword evidence="6" id="KW-0479">Metal-binding</keyword>
<dbReference type="PANTHER" id="PTHR47950:SF4">
    <property type="entry name" value="GERANIOL 8-HYDROXYLASE-LIKE"/>
    <property type="match status" value="1"/>
</dbReference>
<reference evidence="12" key="2">
    <citation type="submission" date="2020-08" db="EMBL/GenBank/DDBJ databases">
        <title>Plant Genome Project.</title>
        <authorList>
            <person name="Zhang R.-G."/>
        </authorList>
    </citation>
    <scope>NUCLEOTIDE SEQUENCE</scope>
    <source>
        <strain evidence="12">Huo1</strain>
        <tissue evidence="12">Leaf</tissue>
    </source>
</reference>
<evidence type="ECO:0000256" key="3">
    <source>
        <dbReference type="ARBA" id="ARBA00010617"/>
    </source>
</evidence>
<name>A0A8X8VUI2_SALSN</name>
<dbReference type="InterPro" id="IPR001128">
    <property type="entry name" value="Cyt_P450"/>
</dbReference>
<evidence type="ECO:0000313" key="12">
    <source>
        <dbReference type="EMBL" id="KAG6382612.1"/>
    </source>
</evidence>
<comment type="subcellular location">
    <subcellularLocation>
        <location evidence="2">Membrane</location>
    </subcellularLocation>
</comment>
<dbReference type="GO" id="GO:0005506">
    <property type="term" value="F:iron ion binding"/>
    <property type="evidence" value="ECO:0007669"/>
    <property type="project" value="InterPro"/>
</dbReference>
<evidence type="ECO:0000256" key="10">
    <source>
        <dbReference type="ARBA" id="ARBA00023033"/>
    </source>
</evidence>
<dbReference type="GO" id="GO:0006721">
    <property type="term" value="P:terpenoid metabolic process"/>
    <property type="evidence" value="ECO:0007669"/>
    <property type="project" value="UniProtKB-ARBA"/>
</dbReference>
<comment type="similarity">
    <text evidence="3">Belongs to the cytochrome P450 family.</text>
</comment>
<dbReference type="PANTHER" id="PTHR47950">
    <property type="entry name" value="CYTOCHROME P450, FAMILY 76, SUBFAMILY C, POLYPEPTIDE 5-RELATED"/>
    <property type="match status" value="1"/>
</dbReference>
<keyword evidence="11" id="KW-0472">Membrane</keyword>
<sequence length="148" mass="16608">MTQSTVEWAMTEVLANPKKMTNAKNELSSVIGEKKQTEESDISRLTYLQALIKETLRLHPPGPFLVPRWADREDEIGGGSDMTQSTVEWAMTEVLANPKKMTNAKNELSSVIGEKKQTEESDISRLTYLQALIKETLRLHPPGPFLVP</sequence>
<dbReference type="Proteomes" id="UP000298416">
    <property type="component" value="Unassembled WGS sequence"/>
</dbReference>
<evidence type="ECO:0000256" key="11">
    <source>
        <dbReference type="ARBA" id="ARBA00023136"/>
    </source>
</evidence>
<keyword evidence="13" id="KW-1185">Reference proteome</keyword>
<dbReference type="AlphaFoldDB" id="A0A8X8VUI2"/>
<evidence type="ECO:0000256" key="7">
    <source>
        <dbReference type="ARBA" id="ARBA00022989"/>
    </source>
</evidence>
<dbReference type="GO" id="GO:0004497">
    <property type="term" value="F:monooxygenase activity"/>
    <property type="evidence" value="ECO:0007669"/>
    <property type="project" value="UniProtKB-KW"/>
</dbReference>
<dbReference type="GO" id="GO:0016020">
    <property type="term" value="C:membrane"/>
    <property type="evidence" value="ECO:0007669"/>
    <property type="project" value="UniProtKB-SubCell"/>
</dbReference>
<evidence type="ECO:0000256" key="8">
    <source>
        <dbReference type="ARBA" id="ARBA00023002"/>
    </source>
</evidence>
<proteinExistence type="inferred from homology"/>
<reference evidence="12" key="1">
    <citation type="submission" date="2018-01" db="EMBL/GenBank/DDBJ databases">
        <authorList>
            <person name="Mao J.F."/>
        </authorList>
    </citation>
    <scope>NUCLEOTIDE SEQUENCE</scope>
    <source>
        <strain evidence="12">Huo1</strain>
        <tissue evidence="12">Leaf</tissue>
    </source>
</reference>
<organism evidence="12">
    <name type="scientific">Salvia splendens</name>
    <name type="common">Scarlet sage</name>
    <dbReference type="NCBI Taxonomy" id="180675"/>
    <lineage>
        <taxon>Eukaryota</taxon>
        <taxon>Viridiplantae</taxon>
        <taxon>Streptophyta</taxon>
        <taxon>Embryophyta</taxon>
        <taxon>Tracheophyta</taxon>
        <taxon>Spermatophyta</taxon>
        <taxon>Magnoliopsida</taxon>
        <taxon>eudicotyledons</taxon>
        <taxon>Gunneridae</taxon>
        <taxon>Pentapetalae</taxon>
        <taxon>asterids</taxon>
        <taxon>lamiids</taxon>
        <taxon>Lamiales</taxon>
        <taxon>Lamiaceae</taxon>
        <taxon>Nepetoideae</taxon>
        <taxon>Mentheae</taxon>
        <taxon>Salviinae</taxon>
        <taxon>Salvia</taxon>
        <taxon>Salvia subgen. Calosphace</taxon>
        <taxon>core Calosphace</taxon>
    </lineage>
</organism>
<gene>
    <name evidence="12" type="ORF">SASPL_157710</name>
</gene>
<accession>A0A8X8VUI2</accession>
<dbReference type="GO" id="GO:0016705">
    <property type="term" value="F:oxidoreductase activity, acting on paired donors, with incorporation or reduction of molecular oxygen"/>
    <property type="evidence" value="ECO:0007669"/>
    <property type="project" value="InterPro"/>
</dbReference>
<evidence type="ECO:0000256" key="5">
    <source>
        <dbReference type="ARBA" id="ARBA00022692"/>
    </source>
</evidence>
<keyword evidence="9" id="KW-0408">Iron</keyword>
<keyword evidence="4" id="KW-0349">Heme</keyword>
<comment type="cofactor">
    <cofactor evidence="1">
        <name>heme</name>
        <dbReference type="ChEBI" id="CHEBI:30413"/>
    </cofactor>
</comment>
<keyword evidence="7" id="KW-1133">Transmembrane helix</keyword>
<evidence type="ECO:0000256" key="9">
    <source>
        <dbReference type="ARBA" id="ARBA00023004"/>
    </source>
</evidence>
<keyword evidence="10" id="KW-0503">Monooxygenase</keyword>
<comment type="caution">
    <text evidence="12">The sequence shown here is derived from an EMBL/GenBank/DDBJ whole genome shotgun (WGS) entry which is preliminary data.</text>
</comment>